<gene>
    <name evidence="1" type="ordered locus">Pars_0654</name>
</gene>
<dbReference type="AlphaFoldDB" id="A4WIM8"/>
<dbReference type="KEGG" id="pas:Pars_0654"/>
<name>A4WIM8_PYRAR</name>
<protein>
    <submittedName>
        <fullName evidence="1">Uncharacterized protein</fullName>
    </submittedName>
</protein>
<dbReference type="EMBL" id="CP000660">
    <property type="protein sequence ID" value="ABP50245.1"/>
    <property type="molecule type" value="Genomic_DNA"/>
</dbReference>
<evidence type="ECO:0000313" key="1">
    <source>
        <dbReference type="EMBL" id="ABP50245.1"/>
    </source>
</evidence>
<evidence type="ECO:0000313" key="2">
    <source>
        <dbReference type="Proteomes" id="UP000001567"/>
    </source>
</evidence>
<dbReference type="HOGENOM" id="CLU_156344_0_0_2"/>
<sequence>MRFMEIIAVARGPWRGSYYIAVGPPRCGVLPIRLEELPTNADPPFKATYIKTKEGAALFNIVKVDIEEYLITYMDHLIEGEINNGVLEGVVCNKKVKIRILDRSFNGPVLAVVPVVGTRKKVPKTAILLLAYKIQLV</sequence>
<accession>A4WIM8</accession>
<organism evidence="1 2">
    <name type="scientific">Pyrobaculum arsenaticum (strain DSM 13514 / JCM 11321 / PZ6)</name>
    <dbReference type="NCBI Taxonomy" id="340102"/>
    <lineage>
        <taxon>Archaea</taxon>
        <taxon>Thermoproteota</taxon>
        <taxon>Thermoprotei</taxon>
        <taxon>Thermoproteales</taxon>
        <taxon>Thermoproteaceae</taxon>
        <taxon>Pyrobaculum</taxon>
    </lineage>
</organism>
<reference evidence="1 2" key="1">
    <citation type="submission" date="2007-04" db="EMBL/GenBank/DDBJ databases">
        <title>Complete sequence of Pyrobaculum arsenaticum DSM 13514.</title>
        <authorList>
            <consortium name="US DOE Joint Genome Institute"/>
            <person name="Copeland A."/>
            <person name="Lucas S."/>
            <person name="Lapidus A."/>
            <person name="Barry K."/>
            <person name="Glavina del Rio T."/>
            <person name="Dalin E."/>
            <person name="Tice H."/>
            <person name="Pitluck S."/>
            <person name="Chain P."/>
            <person name="Malfatti S."/>
            <person name="Shin M."/>
            <person name="Vergez L."/>
            <person name="Schmutz J."/>
            <person name="Larimer F."/>
            <person name="Land M."/>
            <person name="Hauser L."/>
            <person name="Kyrpides N."/>
            <person name="Mikhailova N."/>
            <person name="Cozen A.E."/>
            <person name="Fitz-Gibbon S.T."/>
            <person name="House C.H."/>
            <person name="Saltikov C."/>
            <person name="Lowe T.M."/>
            <person name="Richardson P."/>
        </authorList>
    </citation>
    <scope>NUCLEOTIDE SEQUENCE [LARGE SCALE GENOMIC DNA]</scope>
    <source>
        <strain evidence="2">ATCC 700994 / DSM 13514 / JCM 11321 / PZ6</strain>
    </source>
</reference>
<proteinExistence type="predicted"/>
<dbReference type="Proteomes" id="UP000001567">
    <property type="component" value="Chromosome"/>
</dbReference>